<sequence>MVPDSDNPIGPNAIGSNNFVDSFARGLSVIEAFGDDRAELTLSEVAEAANVSRAAARRLLLTLCHLGYATQQGRIFRLTPKVMRLGYSYLSGLTVAEIVEPYVVAVAEKTGESCSVCVLDDLDVVYVARASTRRVMSLNLSVGTRLPAWATAHGRLLLAALDDATLDDRLRRSDVRPYTPQSTTDREKLREAIVRTRDQGYCFVNQELESSLVALAMPLRNRAGDVIAAINLAGHAQRLSEEHMMQAFFPILEATARDINDALRARQ</sequence>
<keyword evidence="1" id="KW-0805">Transcription regulation</keyword>
<gene>
    <name evidence="6" type="ORF">FOB72_29700</name>
</gene>
<dbReference type="EMBL" id="CP044067">
    <property type="protein sequence ID" value="QET06095.1"/>
    <property type="molecule type" value="Genomic_DNA"/>
</dbReference>
<evidence type="ECO:0000256" key="2">
    <source>
        <dbReference type="ARBA" id="ARBA00023125"/>
    </source>
</evidence>
<dbReference type="Gene3D" id="1.10.10.10">
    <property type="entry name" value="Winged helix-like DNA-binding domain superfamily/Winged helix DNA-binding domain"/>
    <property type="match status" value="1"/>
</dbReference>
<dbReference type="InterPro" id="IPR005471">
    <property type="entry name" value="Tscrpt_reg_IclR_N"/>
</dbReference>
<reference evidence="6 7" key="1">
    <citation type="submission" date="2019-09" db="EMBL/GenBank/DDBJ databases">
        <title>FDA dAtabase for Regulatory Grade micrObial Sequences (FDA-ARGOS): Supporting development and validation of Infectious Disease Dx tests.</title>
        <authorList>
            <person name="Sciortino C."/>
            <person name="Tallon L."/>
            <person name="Sadzewicz L."/>
            <person name="Vavikolanu K."/>
            <person name="Mehta A."/>
            <person name="Aluvathingal J."/>
            <person name="Nadendla S."/>
            <person name="Nandy P."/>
            <person name="Geyer C."/>
            <person name="Yan Y."/>
            <person name="Sichtig H."/>
        </authorList>
    </citation>
    <scope>NUCLEOTIDE SEQUENCE [LARGE SCALE GENOMIC DNA]</scope>
    <source>
        <strain evidence="6 7">FDAARGOS_664</strain>
    </source>
</reference>
<dbReference type="PROSITE" id="PS51077">
    <property type="entry name" value="HTH_ICLR"/>
    <property type="match status" value="1"/>
</dbReference>
<feature type="domain" description="HTH iclR-type" evidence="4">
    <location>
        <begin position="20"/>
        <end position="80"/>
    </location>
</feature>
<evidence type="ECO:0000259" key="4">
    <source>
        <dbReference type="PROSITE" id="PS51077"/>
    </source>
</evidence>
<protein>
    <submittedName>
        <fullName evidence="6">Helix-turn-helix domain-containing protein</fullName>
    </submittedName>
</protein>
<evidence type="ECO:0000256" key="1">
    <source>
        <dbReference type="ARBA" id="ARBA00023015"/>
    </source>
</evidence>
<dbReference type="Pfam" id="PF09339">
    <property type="entry name" value="HTH_IclR"/>
    <property type="match status" value="1"/>
</dbReference>
<keyword evidence="2" id="KW-0238">DNA-binding</keyword>
<dbReference type="PROSITE" id="PS51078">
    <property type="entry name" value="ICLR_ED"/>
    <property type="match status" value="1"/>
</dbReference>
<dbReference type="PANTHER" id="PTHR30136">
    <property type="entry name" value="HELIX-TURN-HELIX TRANSCRIPTIONAL REGULATOR, ICLR FAMILY"/>
    <property type="match status" value="1"/>
</dbReference>
<proteinExistence type="predicted"/>
<name>A0A5P2HFS6_9BURK</name>
<dbReference type="Pfam" id="PF01614">
    <property type="entry name" value="IclR_C"/>
    <property type="match status" value="1"/>
</dbReference>
<dbReference type="RefSeq" id="WP_150376815.1">
    <property type="nucleotide sequence ID" value="NZ_CP044067.1"/>
</dbReference>
<evidence type="ECO:0000313" key="6">
    <source>
        <dbReference type="EMBL" id="QET06095.1"/>
    </source>
</evidence>
<dbReference type="GO" id="GO:0046278">
    <property type="term" value="P:3,4-dihydroxybenzoate metabolic process"/>
    <property type="evidence" value="ECO:0007669"/>
    <property type="project" value="InterPro"/>
</dbReference>
<dbReference type="SMART" id="SM00346">
    <property type="entry name" value="HTH_ICLR"/>
    <property type="match status" value="1"/>
</dbReference>
<evidence type="ECO:0000256" key="3">
    <source>
        <dbReference type="ARBA" id="ARBA00023163"/>
    </source>
</evidence>
<dbReference type="Gene3D" id="3.30.450.40">
    <property type="match status" value="1"/>
</dbReference>
<accession>A0A5P2HFS6</accession>
<dbReference type="InterPro" id="IPR014757">
    <property type="entry name" value="Tscrpt_reg_IclR_C"/>
</dbReference>
<dbReference type="InterPro" id="IPR036388">
    <property type="entry name" value="WH-like_DNA-bd_sf"/>
</dbReference>
<dbReference type="SUPFAM" id="SSF46785">
    <property type="entry name" value="Winged helix' DNA-binding domain"/>
    <property type="match status" value="1"/>
</dbReference>
<keyword evidence="3" id="KW-0804">Transcription</keyword>
<dbReference type="GO" id="GO:0003677">
    <property type="term" value="F:DNA binding"/>
    <property type="evidence" value="ECO:0007669"/>
    <property type="project" value="UniProtKB-KW"/>
</dbReference>
<evidence type="ECO:0000259" key="5">
    <source>
        <dbReference type="PROSITE" id="PS51078"/>
    </source>
</evidence>
<dbReference type="InterPro" id="IPR012794">
    <property type="entry name" value="PcaR_PcaU"/>
</dbReference>
<dbReference type="GO" id="GO:0045893">
    <property type="term" value="P:positive regulation of DNA-templated transcription"/>
    <property type="evidence" value="ECO:0007669"/>
    <property type="project" value="InterPro"/>
</dbReference>
<dbReference type="AlphaFoldDB" id="A0A5P2HFS6"/>
<dbReference type="GO" id="GO:0003700">
    <property type="term" value="F:DNA-binding transcription factor activity"/>
    <property type="evidence" value="ECO:0007669"/>
    <property type="project" value="TreeGrafter"/>
</dbReference>
<dbReference type="Proteomes" id="UP000322822">
    <property type="component" value="Chromosome 2"/>
</dbReference>
<dbReference type="InterPro" id="IPR029016">
    <property type="entry name" value="GAF-like_dom_sf"/>
</dbReference>
<dbReference type="InterPro" id="IPR050707">
    <property type="entry name" value="HTH_MetabolicPath_Reg"/>
</dbReference>
<feature type="domain" description="IclR-ED" evidence="5">
    <location>
        <begin position="81"/>
        <end position="265"/>
    </location>
</feature>
<dbReference type="GO" id="GO:0045892">
    <property type="term" value="P:negative regulation of DNA-templated transcription"/>
    <property type="evidence" value="ECO:0007669"/>
    <property type="project" value="TreeGrafter"/>
</dbReference>
<evidence type="ECO:0000313" key="7">
    <source>
        <dbReference type="Proteomes" id="UP000322822"/>
    </source>
</evidence>
<dbReference type="SUPFAM" id="SSF55781">
    <property type="entry name" value="GAF domain-like"/>
    <property type="match status" value="1"/>
</dbReference>
<dbReference type="OrthoDB" id="9807558at2"/>
<dbReference type="PANTHER" id="PTHR30136:SF34">
    <property type="entry name" value="TRANSCRIPTIONAL REGULATOR"/>
    <property type="match status" value="1"/>
</dbReference>
<dbReference type="InterPro" id="IPR036390">
    <property type="entry name" value="WH_DNA-bd_sf"/>
</dbReference>
<dbReference type="NCBIfam" id="TIGR02431">
    <property type="entry name" value="pcaR_pcaU"/>
    <property type="match status" value="1"/>
</dbReference>
<organism evidence="6 7">
    <name type="scientific">Cupriavidus pauculus</name>
    <dbReference type="NCBI Taxonomy" id="82633"/>
    <lineage>
        <taxon>Bacteria</taxon>
        <taxon>Pseudomonadati</taxon>
        <taxon>Pseudomonadota</taxon>
        <taxon>Betaproteobacteria</taxon>
        <taxon>Burkholderiales</taxon>
        <taxon>Burkholderiaceae</taxon>
        <taxon>Cupriavidus</taxon>
    </lineage>
</organism>